<dbReference type="AlphaFoldDB" id="A0A6F8PTU9"/>
<dbReference type="Pfam" id="PF01973">
    <property type="entry name" value="MptE-like"/>
    <property type="match status" value="1"/>
</dbReference>
<sequence length="821" mass="92429">MIELNTPQQNRFGDSYFPEINQQLFAKESAESVFKRNFPHLFEPSEMLYIVVGTDSGLFYEFVQRQTLPKHMQFVFIEYDQLAEQMPTPFSELNDLDPQVAMVAQNFRLEKLLAKFNTYFIRRRVQLIKSMAVTDSPKNGLYELLWKQIKPAFDTLGSNVLQAQNAYQFENARLLNAADNLIPIKQLNRPLEGLCAVLIGGGPTLDDSLAWIRDNQHKLVIFSVARVAARLLQESIVPDFFVSVDPHDVSFDNSKGIFEFADRSILLNSYHINPKILGQWPGLKAYGGAKYGWKDVDVPSNVGSPGPTVVNSAFHYATEMGCKKLFLSGVDFCFAKGQTHESSSNEAKLSAQLQFKNLLRVETNRGAMAETKLTLFNTQQAFQQQVYFQLSRNAALEVFSLGADSAKMDKVAFASAPDATTFTDKVHSIANLKQQLQLSPAAQLMASQTVTQELAKELKRFKSVQRFAQDALAALPKLLDKQTQQPKQKVKNKIERLRKKINNTLADDADLLMNYNFMHFSENFNPEQVLDETQGALTQLTVFFTSVDAALTQYLQLLALAEERAQLRVKELRGVTPLEIAPYWDKYQEPGRAFLWTNLHAASTEQENQLLDDFYAKFAAELSLANTKLYATLKQKTQSLSVLADKAKEALLNRNSGAIAQLKGVAEQLEIAVERDALLQLLVAMEADLAEQTEQALQGYLAINEPVVRHVALQQAANLAFRLERYQDALMILEALCRFSLDYMLPYAEVFDILGNTEMAVQVVELYLQQKPQAYLANLKLAEMYQKLGDSAAAKQVLERVLLVDPDNSTAKFLLAIENAQ</sequence>
<reference evidence="4" key="1">
    <citation type="submission" date="2019-11" db="EMBL/GenBank/DDBJ databases">
        <title>Isolation and characterization of two novel species in the genus Thiomicrorhabdus.</title>
        <authorList>
            <person name="Mochizuki J."/>
            <person name="Kojima H."/>
            <person name="Fukui M."/>
        </authorList>
    </citation>
    <scope>NUCLEOTIDE SEQUENCE [LARGE SCALE GENOMIC DNA]</scope>
    <source>
        <strain evidence="4">aks77</strain>
    </source>
</reference>
<evidence type="ECO:0000256" key="1">
    <source>
        <dbReference type="PROSITE-ProRule" id="PRU00339"/>
    </source>
</evidence>
<feature type="domain" description="6-hydroxymethylpterin diphosphokinase MptE-like" evidence="2">
    <location>
        <begin position="176"/>
        <end position="336"/>
    </location>
</feature>
<dbReference type="Proteomes" id="UP000501726">
    <property type="component" value="Chromosome"/>
</dbReference>
<organism evidence="3 4">
    <name type="scientific">Thiosulfatimonas sediminis</name>
    <dbReference type="NCBI Taxonomy" id="2675054"/>
    <lineage>
        <taxon>Bacteria</taxon>
        <taxon>Pseudomonadati</taxon>
        <taxon>Pseudomonadota</taxon>
        <taxon>Gammaproteobacteria</taxon>
        <taxon>Thiotrichales</taxon>
        <taxon>Piscirickettsiaceae</taxon>
        <taxon>Thiosulfatimonas</taxon>
    </lineage>
</organism>
<dbReference type="Gene3D" id="1.25.40.10">
    <property type="entry name" value="Tetratricopeptide repeat domain"/>
    <property type="match status" value="1"/>
</dbReference>
<protein>
    <recommendedName>
        <fullName evidence="2">6-hydroxymethylpterin diphosphokinase MptE-like domain-containing protein</fullName>
    </recommendedName>
</protein>
<dbReference type="EMBL" id="AP021889">
    <property type="protein sequence ID" value="BBP45526.1"/>
    <property type="molecule type" value="Genomic_DNA"/>
</dbReference>
<dbReference type="SUPFAM" id="SSF48452">
    <property type="entry name" value="TPR-like"/>
    <property type="match status" value="1"/>
</dbReference>
<dbReference type="InterPro" id="IPR019734">
    <property type="entry name" value="TPR_rpt"/>
</dbReference>
<dbReference type="PROSITE" id="PS50005">
    <property type="entry name" value="TPR"/>
    <property type="match status" value="1"/>
</dbReference>
<dbReference type="InterPro" id="IPR002826">
    <property type="entry name" value="MptE-like"/>
</dbReference>
<dbReference type="PANTHER" id="PTHR41786">
    <property type="entry name" value="MOTILITY ACCESSORY FACTOR MAF"/>
    <property type="match status" value="1"/>
</dbReference>
<dbReference type="PANTHER" id="PTHR41786:SF1">
    <property type="entry name" value="6-HYDROXYMETHYLPTERIN DIPHOSPHOKINASE MPTE-LIKE DOMAIN-CONTAINING PROTEIN"/>
    <property type="match status" value="1"/>
</dbReference>
<dbReference type="InterPro" id="IPR011990">
    <property type="entry name" value="TPR-like_helical_dom_sf"/>
</dbReference>
<keyword evidence="4" id="KW-1185">Reference proteome</keyword>
<name>A0A6F8PTU9_9GAMM</name>
<dbReference type="RefSeq" id="WP_173271318.1">
    <property type="nucleotide sequence ID" value="NZ_AP021889.1"/>
</dbReference>
<evidence type="ECO:0000313" key="3">
    <source>
        <dbReference type="EMBL" id="BBP45526.1"/>
    </source>
</evidence>
<evidence type="ECO:0000313" key="4">
    <source>
        <dbReference type="Proteomes" id="UP000501726"/>
    </source>
</evidence>
<proteinExistence type="predicted"/>
<gene>
    <name evidence="3" type="ORF">THMIRHAS_08990</name>
</gene>
<keyword evidence="1" id="KW-0802">TPR repeat</keyword>
<feature type="repeat" description="TPR" evidence="1">
    <location>
        <begin position="775"/>
        <end position="808"/>
    </location>
</feature>
<dbReference type="KEGG" id="tse:THMIRHAS_08990"/>
<evidence type="ECO:0000259" key="2">
    <source>
        <dbReference type="Pfam" id="PF01973"/>
    </source>
</evidence>
<accession>A0A6F8PTU9</accession>
<dbReference type="Pfam" id="PF14559">
    <property type="entry name" value="TPR_19"/>
    <property type="match status" value="1"/>
</dbReference>